<feature type="region of interest" description="Disordered" evidence="1">
    <location>
        <begin position="83"/>
        <end position="161"/>
    </location>
</feature>
<sequence length="161" mass="18274">MRTRANQQDYNLLAEDQGYQQDYNLLAEDQGYEQDYNLLAEDQEPRTAPMSRTVGDDIDEDLVSLASEELPDLDVINLQEAQSEEDTTIGKIKLQKTNKGSSDKAWTWSWSKNGLQSKTSREHPPHPLAPEGNKGFDNRINMCWDQGLNPGPPAERSYTFP</sequence>
<gene>
    <name evidence="2" type="ORF">TTEB3V08_LOCUS11271</name>
</gene>
<feature type="compositionally biased region" description="Polar residues" evidence="1">
    <location>
        <begin position="108"/>
        <end position="118"/>
    </location>
</feature>
<evidence type="ECO:0000256" key="1">
    <source>
        <dbReference type="SAM" id="MobiDB-lite"/>
    </source>
</evidence>
<protein>
    <submittedName>
        <fullName evidence="2">Uncharacterized protein</fullName>
    </submittedName>
</protein>
<dbReference type="AlphaFoldDB" id="A0A7R9P125"/>
<dbReference type="EMBL" id="OE007925">
    <property type="protein sequence ID" value="CAD7463386.1"/>
    <property type="molecule type" value="Genomic_DNA"/>
</dbReference>
<evidence type="ECO:0000313" key="2">
    <source>
        <dbReference type="EMBL" id="CAD7463386.1"/>
    </source>
</evidence>
<proteinExistence type="predicted"/>
<accession>A0A7R9P125</accession>
<organism evidence="2">
    <name type="scientific">Timema tahoe</name>
    <dbReference type="NCBI Taxonomy" id="61484"/>
    <lineage>
        <taxon>Eukaryota</taxon>
        <taxon>Metazoa</taxon>
        <taxon>Ecdysozoa</taxon>
        <taxon>Arthropoda</taxon>
        <taxon>Hexapoda</taxon>
        <taxon>Insecta</taxon>
        <taxon>Pterygota</taxon>
        <taxon>Neoptera</taxon>
        <taxon>Polyneoptera</taxon>
        <taxon>Phasmatodea</taxon>
        <taxon>Timematodea</taxon>
        <taxon>Timematoidea</taxon>
        <taxon>Timematidae</taxon>
        <taxon>Timema</taxon>
    </lineage>
</organism>
<name>A0A7R9P125_9NEOP</name>
<reference evidence="2" key="1">
    <citation type="submission" date="2020-11" db="EMBL/GenBank/DDBJ databases">
        <authorList>
            <person name="Tran Van P."/>
        </authorList>
    </citation>
    <scope>NUCLEOTIDE SEQUENCE</scope>
</reference>